<dbReference type="InterPro" id="IPR014043">
    <property type="entry name" value="Acyl_transferase_dom"/>
</dbReference>
<dbReference type="Pfam" id="PF00698">
    <property type="entry name" value="Acyl_transf_1"/>
    <property type="match status" value="1"/>
</dbReference>
<reference evidence="2 3" key="1">
    <citation type="submission" date="2018-08" db="EMBL/GenBank/DDBJ databases">
        <title>Comparative analysis of Burkholderia isolates from Puerto Rico.</title>
        <authorList>
            <person name="Hall C."/>
            <person name="Sahl J."/>
            <person name="Wagner D."/>
        </authorList>
    </citation>
    <scope>NUCLEOTIDE SEQUENCE [LARGE SCALE GENOMIC DNA]</scope>
    <source>
        <strain evidence="2 3">Bp8964</strain>
    </source>
</reference>
<comment type="caution">
    <text evidence="2">The sequence shown here is derived from an EMBL/GenBank/DDBJ whole genome shotgun (WGS) entry which is preliminary data.</text>
</comment>
<dbReference type="SUPFAM" id="SSF55048">
    <property type="entry name" value="Probable ACP-binding domain of malonyl-CoA ACP transacylase"/>
    <property type="match status" value="1"/>
</dbReference>
<dbReference type="SMART" id="SM00827">
    <property type="entry name" value="PKS_AT"/>
    <property type="match status" value="1"/>
</dbReference>
<dbReference type="AlphaFoldDB" id="A0AB74DDM3"/>
<evidence type="ECO:0000313" key="3">
    <source>
        <dbReference type="Proteomes" id="UP000273734"/>
    </source>
</evidence>
<dbReference type="GO" id="GO:0005829">
    <property type="term" value="C:cytosol"/>
    <property type="evidence" value="ECO:0007669"/>
    <property type="project" value="TreeGrafter"/>
</dbReference>
<accession>A0AB74DDM3</accession>
<dbReference type="PANTHER" id="PTHR42681:SF6">
    <property type="entry name" value="BLL0263 PROTEIN"/>
    <property type="match status" value="1"/>
</dbReference>
<dbReference type="Proteomes" id="UP000273734">
    <property type="component" value="Unassembled WGS sequence"/>
</dbReference>
<dbReference type="EMBL" id="QTNY01000003">
    <property type="protein sequence ID" value="RQP82513.1"/>
    <property type="molecule type" value="Genomic_DNA"/>
</dbReference>
<evidence type="ECO:0000313" key="2">
    <source>
        <dbReference type="EMBL" id="RQP82513.1"/>
    </source>
</evidence>
<evidence type="ECO:0000259" key="1">
    <source>
        <dbReference type="SMART" id="SM00827"/>
    </source>
</evidence>
<dbReference type="GO" id="GO:0004314">
    <property type="term" value="F:[acyl-carrier-protein] S-malonyltransferase activity"/>
    <property type="evidence" value="ECO:0007669"/>
    <property type="project" value="TreeGrafter"/>
</dbReference>
<dbReference type="Gene3D" id="3.30.70.250">
    <property type="entry name" value="Malonyl-CoA ACP transacylase, ACP-binding"/>
    <property type="match status" value="1"/>
</dbReference>
<dbReference type="InterPro" id="IPR016036">
    <property type="entry name" value="Malonyl_transacylase_ACP-bd"/>
</dbReference>
<dbReference type="SUPFAM" id="SSF52151">
    <property type="entry name" value="FabD/lysophospholipase-like"/>
    <property type="match status" value="1"/>
</dbReference>
<sequence>MTLAILCSGQGGQRADMFDLTGAGALAAPQADALFAHAGRLLGADPRTWVRDAAPFALHENRAAQILCTLQALAAAALLEAAWPRRRCIAGYSVGEVASWSVAGLIDPHDALDLADARARAMDAASGGDERMAFVRGLPRAHLARLCADHGAAIAIANPGDAFVIAGRRDDVDAAAADARRDGALRVAPVGVRIASHTPRLAAAVPAFRASLAAVRVRRPLPGARLFAGIDGTSVLDAAGGLDKLARQIAEPVEWAACLAACVEAGATAFLELGPGRALAEMAAGAYPALPARSLADFRSIDGATRWLARVAAG</sequence>
<proteinExistence type="predicted"/>
<keyword evidence="2" id="KW-0012">Acyltransferase</keyword>
<feature type="domain" description="Malonyl-CoA:ACP transacylase (MAT)" evidence="1">
    <location>
        <begin position="6"/>
        <end position="307"/>
    </location>
</feature>
<dbReference type="GO" id="GO:0006633">
    <property type="term" value="P:fatty acid biosynthetic process"/>
    <property type="evidence" value="ECO:0007669"/>
    <property type="project" value="TreeGrafter"/>
</dbReference>
<dbReference type="Gene3D" id="3.40.366.10">
    <property type="entry name" value="Malonyl-Coenzyme A Acyl Carrier Protein, domain 2"/>
    <property type="match status" value="1"/>
</dbReference>
<keyword evidence="2" id="KW-0808">Transferase</keyword>
<gene>
    <name evidence="2" type="ORF">DF015_05985</name>
</gene>
<dbReference type="InterPro" id="IPR050858">
    <property type="entry name" value="Mal-CoA-ACP_Trans/PKS_FabD"/>
</dbReference>
<dbReference type="InterPro" id="IPR016035">
    <property type="entry name" value="Acyl_Trfase/lysoPLipase"/>
</dbReference>
<dbReference type="RefSeq" id="WP_095399700.1">
    <property type="nucleotide sequence ID" value="NZ_NQMX01000001.1"/>
</dbReference>
<dbReference type="PANTHER" id="PTHR42681">
    <property type="entry name" value="MALONYL-COA-ACYL CARRIER PROTEIN TRANSACYLASE, MITOCHONDRIAL"/>
    <property type="match status" value="1"/>
</dbReference>
<name>A0AB74DDM3_9BURK</name>
<organism evidence="2 3">
    <name type="scientific">Burkholderia ubonensis</name>
    <dbReference type="NCBI Taxonomy" id="101571"/>
    <lineage>
        <taxon>Bacteria</taxon>
        <taxon>Pseudomonadati</taxon>
        <taxon>Pseudomonadota</taxon>
        <taxon>Betaproteobacteria</taxon>
        <taxon>Burkholderiales</taxon>
        <taxon>Burkholderiaceae</taxon>
        <taxon>Burkholderia</taxon>
        <taxon>Burkholderia cepacia complex</taxon>
    </lineage>
</organism>
<dbReference type="InterPro" id="IPR001227">
    <property type="entry name" value="Ac_transferase_dom_sf"/>
</dbReference>
<protein>
    <submittedName>
        <fullName evidence="2">Acyltransferase domain-containing protein</fullName>
    </submittedName>
</protein>